<dbReference type="Proteomes" id="UP000031501">
    <property type="component" value="Chromosome"/>
</dbReference>
<gene>
    <name evidence="1" type="ORF">LK07_26705</name>
</gene>
<proteinExistence type="predicted"/>
<dbReference type="KEGG" id="splu:LK06_025545"/>
<dbReference type="OrthoDB" id="477305at2"/>
<evidence type="ECO:0000313" key="1">
    <source>
        <dbReference type="EMBL" id="ASN27015.1"/>
    </source>
</evidence>
<evidence type="ECO:0008006" key="3">
    <source>
        <dbReference type="Google" id="ProtNLM"/>
    </source>
</evidence>
<evidence type="ECO:0000313" key="2">
    <source>
        <dbReference type="Proteomes" id="UP000031501"/>
    </source>
</evidence>
<name>A0A221P5D7_9ACTN</name>
<dbReference type="AlphaFoldDB" id="A0A221P5D7"/>
<dbReference type="RefSeq" id="WP_043434933.1">
    <property type="nucleotide sequence ID" value="NZ_CP021080.1"/>
</dbReference>
<keyword evidence="2" id="KW-1185">Reference proteome</keyword>
<dbReference type="STRING" id="1355015.LK06_025545"/>
<sequence length="145" mass="16338">MGDRKRVRGTENRLRGAGFILRSRAPELTCQEIYALLTVYQALCALQTRAAEHGGTDPDRISFTITVQLARLAVAAQAASDPTVLDSARHEVITELLAALLPTRRHRQCQRIKKPSKNTFEVRKRDQPRTPSNVHYTLRVTKHPT</sequence>
<protein>
    <recommendedName>
        <fullName evidence="3">Transposase</fullName>
    </recommendedName>
</protein>
<accession>A0A221P5D7</accession>
<reference evidence="1 2" key="1">
    <citation type="submission" date="2017-07" db="EMBL/GenBank/DDBJ databases">
        <title>Genome sequence of Streptomyces pluripotens MUSC 137T.</title>
        <authorList>
            <person name="Ser H.-L."/>
            <person name="Lee L.-H."/>
        </authorList>
    </citation>
    <scope>NUCLEOTIDE SEQUENCE [LARGE SCALE GENOMIC DNA]</scope>
    <source>
        <strain evidence="1 2">MUSC 137</strain>
    </source>
</reference>
<organism evidence="1 2">
    <name type="scientific">Streptomyces pluripotens</name>
    <dbReference type="NCBI Taxonomy" id="1355015"/>
    <lineage>
        <taxon>Bacteria</taxon>
        <taxon>Bacillati</taxon>
        <taxon>Actinomycetota</taxon>
        <taxon>Actinomycetes</taxon>
        <taxon>Kitasatosporales</taxon>
        <taxon>Streptomycetaceae</taxon>
        <taxon>Streptomyces</taxon>
    </lineage>
</organism>
<dbReference type="EMBL" id="CP022433">
    <property type="protein sequence ID" value="ASN27015.1"/>
    <property type="molecule type" value="Genomic_DNA"/>
</dbReference>